<evidence type="ECO:0000259" key="5">
    <source>
        <dbReference type="Pfam" id="PF03446"/>
    </source>
</evidence>
<name>A0A1I0TF82_9NOCA</name>
<dbReference type="GO" id="GO:0050661">
    <property type="term" value="F:NADP binding"/>
    <property type="evidence" value="ECO:0007669"/>
    <property type="project" value="InterPro"/>
</dbReference>
<dbReference type="Proteomes" id="UP000182054">
    <property type="component" value="Unassembled WGS sequence"/>
</dbReference>
<dbReference type="InterPro" id="IPR013328">
    <property type="entry name" value="6PGD_dom2"/>
</dbReference>
<gene>
    <name evidence="7" type="ORF">SAMN05444374_10647</name>
</gene>
<organism evidence="7 8">
    <name type="scientific">Rhodococcoides kroppenstedtii</name>
    <dbReference type="NCBI Taxonomy" id="293050"/>
    <lineage>
        <taxon>Bacteria</taxon>
        <taxon>Bacillati</taxon>
        <taxon>Actinomycetota</taxon>
        <taxon>Actinomycetes</taxon>
        <taxon>Mycobacteriales</taxon>
        <taxon>Nocardiaceae</taxon>
        <taxon>Rhodococcoides</taxon>
    </lineage>
</organism>
<feature type="domain" description="3-hydroxyisobutyrate dehydrogenase-like NAD-binding" evidence="6">
    <location>
        <begin position="162"/>
        <end position="286"/>
    </location>
</feature>
<evidence type="ECO:0000256" key="4">
    <source>
        <dbReference type="PIRSR" id="PIRSR000103-1"/>
    </source>
</evidence>
<dbReference type="SUPFAM" id="SSF51735">
    <property type="entry name" value="NAD(P)-binding Rossmann-fold domains"/>
    <property type="match status" value="1"/>
</dbReference>
<evidence type="ECO:0000313" key="8">
    <source>
        <dbReference type="Proteomes" id="UP000182054"/>
    </source>
</evidence>
<keyword evidence="3" id="KW-0520">NAD</keyword>
<accession>A0A1I0TF82</accession>
<dbReference type="SUPFAM" id="SSF48179">
    <property type="entry name" value="6-phosphogluconate dehydrogenase C-terminal domain-like"/>
    <property type="match status" value="1"/>
</dbReference>
<sequence>MRVAVIGTGTMGAGMAASILRAGHDVSVWNRTAERTTDLVNSGARGSTDPADCVRDADVVVTMLYDEAATADAADAFLPAVRDGAVWMQSATVGPAGAVRLADLAARHGVATLDAPVLGTKAPAEQGELTALISGPDSLLQTVRPVVEAIAVKTVSAGTEPGAASALKLACNAMVATLTAATAQSVAIARHLGVDPALFLEALDGGPIGAPYTQLKGTAMIDREFAPSFGVDGVVKDLDLMIDATDATDADGRNTGAGRLLGAVRSAFADASERGHGSDDMASVIDAFAPPA</sequence>
<dbReference type="InterPro" id="IPR036291">
    <property type="entry name" value="NAD(P)-bd_dom_sf"/>
</dbReference>
<evidence type="ECO:0000256" key="3">
    <source>
        <dbReference type="ARBA" id="ARBA00023027"/>
    </source>
</evidence>
<comment type="similarity">
    <text evidence="1">Belongs to the HIBADH-related family.</text>
</comment>
<dbReference type="InterPro" id="IPR006115">
    <property type="entry name" value="6PGDH_NADP-bd"/>
</dbReference>
<evidence type="ECO:0000313" key="7">
    <source>
        <dbReference type="EMBL" id="SFA50415.1"/>
    </source>
</evidence>
<dbReference type="InterPro" id="IPR015815">
    <property type="entry name" value="HIBADH-related"/>
</dbReference>
<dbReference type="GO" id="GO:0051287">
    <property type="term" value="F:NAD binding"/>
    <property type="evidence" value="ECO:0007669"/>
    <property type="project" value="InterPro"/>
</dbReference>
<dbReference type="AlphaFoldDB" id="A0A1I0TF82"/>
<evidence type="ECO:0000256" key="1">
    <source>
        <dbReference type="ARBA" id="ARBA00009080"/>
    </source>
</evidence>
<keyword evidence="2" id="KW-0560">Oxidoreductase</keyword>
<dbReference type="InterPro" id="IPR029154">
    <property type="entry name" value="HIBADH-like_NADP-bd"/>
</dbReference>
<dbReference type="PANTHER" id="PTHR43580">
    <property type="entry name" value="OXIDOREDUCTASE GLYR1-RELATED"/>
    <property type="match status" value="1"/>
</dbReference>
<feature type="active site" evidence="4">
    <location>
        <position position="168"/>
    </location>
</feature>
<dbReference type="EMBL" id="FOJN01000006">
    <property type="protein sequence ID" value="SFA50415.1"/>
    <property type="molecule type" value="Genomic_DNA"/>
</dbReference>
<dbReference type="PANTHER" id="PTHR43580:SF2">
    <property type="entry name" value="CYTOKINE-LIKE NUCLEAR FACTOR N-PAC"/>
    <property type="match status" value="1"/>
</dbReference>
<dbReference type="Pfam" id="PF03446">
    <property type="entry name" value="NAD_binding_2"/>
    <property type="match status" value="1"/>
</dbReference>
<evidence type="ECO:0000256" key="2">
    <source>
        <dbReference type="ARBA" id="ARBA00023002"/>
    </source>
</evidence>
<protein>
    <submittedName>
        <fullName evidence="7">3-hydroxyisobutyrate dehydrogenase</fullName>
    </submittedName>
</protein>
<dbReference type="Gene3D" id="3.40.50.720">
    <property type="entry name" value="NAD(P)-binding Rossmann-like Domain"/>
    <property type="match status" value="1"/>
</dbReference>
<dbReference type="PIRSF" id="PIRSF000103">
    <property type="entry name" value="HIBADH"/>
    <property type="match status" value="1"/>
</dbReference>
<dbReference type="InterPro" id="IPR008927">
    <property type="entry name" value="6-PGluconate_DH-like_C_sf"/>
</dbReference>
<feature type="domain" description="6-phosphogluconate dehydrogenase NADP-binding" evidence="5">
    <location>
        <begin position="2"/>
        <end position="155"/>
    </location>
</feature>
<evidence type="ECO:0000259" key="6">
    <source>
        <dbReference type="Pfam" id="PF14833"/>
    </source>
</evidence>
<dbReference type="Pfam" id="PF14833">
    <property type="entry name" value="NAD_binding_11"/>
    <property type="match status" value="1"/>
</dbReference>
<dbReference type="InterPro" id="IPR051265">
    <property type="entry name" value="HIBADH-related_NP60_sf"/>
</dbReference>
<dbReference type="Gene3D" id="1.10.1040.10">
    <property type="entry name" value="N-(1-d-carboxylethyl)-l-norvaline Dehydrogenase, domain 2"/>
    <property type="match status" value="1"/>
</dbReference>
<reference evidence="7 8" key="1">
    <citation type="submission" date="2016-10" db="EMBL/GenBank/DDBJ databases">
        <authorList>
            <person name="de Groot N.N."/>
        </authorList>
    </citation>
    <scope>NUCLEOTIDE SEQUENCE [LARGE SCALE GENOMIC DNA]</scope>
    <source>
        <strain evidence="7 8">DSM 44908</strain>
    </source>
</reference>
<proteinExistence type="inferred from homology"/>
<dbReference type="GO" id="GO:0016491">
    <property type="term" value="F:oxidoreductase activity"/>
    <property type="evidence" value="ECO:0007669"/>
    <property type="project" value="UniProtKB-KW"/>
</dbReference>